<dbReference type="InterPro" id="IPR019410">
    <property type="entry name" value="Methyltransf_16"/>
</dbReference>
<dbReference type="SUPFAM" id="SSF53335">
    <property type="entry name" value="S-adenosyl-L-methionine-dependent methyltransferases"/>
    <property type="match status" value="1"/>
</dbReference>
<dbReference type="OrthoDB" id="433955at2759"/>
<dbReference type="EMBL" id="WIUZ02000007">
    <property type="protein sequence ID" value="KAF9785494.1"/>
    <property type="molecule type" value="Genomic_DNA"/>
</dbReference>
<reference evidence="2" key="2">
    <citation type="submission" date="2020-11" db="EMBL/GenBank/DDBJ databases">
        <authorList>
            <consortium name="DOE Joint Genome Institute"/>
            <person name="Kuo A."/>
            <person name="Miyauchi S."/>
            <person name="Kiss E."/>
            <person name="Drula E."/>
            <person name="Kohler A."/>
            <person name="Sanchez-Garcia M."/>
            <person name="Andreopoulos B."/>
            <person name="Barry K.W."/>
            <person name="Bonito G."/>
            <person name="Buee M."/>
            <person name="Carver A."/>
            <person name="Chen C."/>
            <person name="Cichocki N."/>
            <person name="Clum A."/>
            <person name="Culley D."/>
            <person name="Crous P.W."/>
            <person name="Fauchery L."/>
            <person name="Girlanda M."/>
            <person name="Hayes R."/>
            <person name="Keri Z."/>
            <person name="Labutti K."/>
            <person name="Lipzen A."/>
            <person name="Lombard V."/>
            <person name="Magnuson J."/>
            <person name="Maillard F."/>
            <person name="Morin E."/>
            <person name="Murat C."/>
            <person name="Nolan M."/>
            <person name="Ohm R."/>
            <person name="Pangilinan J."/>
            <person name="Pereira M."/>
            <person name="Perotto S."/>
            <person name="Peter M."/>
            <person name="Riley R."/>
            <person name="Sitrit Y."/>
            <person name="Stielow B."/>
            <person name="Szollosi G."/>
            <person name="Zifcakova L."/>
            <person name="Stursova M."/>
            <person name="Spatafora J.W."/>
            <person name="Tedersoo L."/>
            <person name="Vaario L.-M."/>
            <person name="Yamada A."/>
            <person name="Yan M."/>
            <person name="Wang P."/>
            <person name="Xu J."/>
            <person name="Bruns T."/>
            <person name="Baldrian P."/>
            <person name="Vilgalys R."/>
            <person name="Henrissat B."/>
            <person name="Grigoriev I.V."/>
            <person name="Hibbett D."/>
            <person name="Nagy L.G."/>
            <person name="Martin F.M."/>
        </authorList>
    </citation>
    <scope>NUCLEOTIDE SEQUENCE</scope>
    <source>
        <strain evidence="2">UH-Tt-Lm1</strain>
    </source>
</reference>
<dbReference type="Gene3D" id="3.40.50.150">
    <property type="entry name" value="Vaccinia Virus protein VP39"/>
    <property type="match status" value="1"/>
</dbReference>
<feature type="compositionally biased region" description="Acidic residues" evidence="1">
    <location>
        <begin position="70"/>
        <end position="80"/>
    </location>
</feature>
<dbReference type="InterPro" id="IPR029063">
    <property type="entry name" value="SAM-dependent_MTases_sf"/>
</dbReference>
<feature type="region of interest" description="Disordered" evidence="1">
    <location>
        <begin position="59"/>
        <end position="80"/>
    </location>
</feature>
<evidence type="ECO:0000313" key="3">
    <source>
        <dbReference type="Proteomes" id="UP000736335"/>
    </source>
</evidence>
<evidence type="ECO:0000256" key="1">
    <source>
        <dbReference type="SAM" id="MobiDB-lite"/>
    </source>
</evidence>
<dbReference type="CDD" id="cd02440">
    <property type="entry name" value="AdoMet_MTases"/>
    <property type="match status" value="1"/>
</dbReference>
<dbReference type="GO" id="GO:0032259">
    <property type="term" value="P:methylation"/>
    <property type="evidence" value="ECO:0007669"/>
    <property type="project" value="UniProtKB-KW"/>
</dbReference>
<sequence length="410" mass="45339">MQSTIRPISSLPPLRQLSSHTLDSIQQALAGLRSLYFPPAPPRLVLHRRHAIPALIHDKSAPDSGYASAEGEEDDDEVEEAEVSQKLIGHEDIDVLRSDPFEREFAVKWLTGLIVRSGTWIAEAPEEECRGDTFEERSRVLDDAASLLSSFAGDAEPEPALTRDFSFPRAGKGGPVRVQLNDGALLTTDHTSVGLQSWASSIILAERICWEPGAFNFDSFDRPGVRILELGAGTGLLSIVASKFLPSAEIIATDYHPNVLANLRSNVSTNLTGRDQSQISVHTLDWSNPPTEDPFFEGSFDMVLAADVVYHPDHAQWIKSCVQRYLRRGAGGESPRPVFWFIIPLRSTGRHEGMSATVEQVFSTFDSTIDSSSNTQMEELVIRRKDEIARRNGVGRADEGSYVLFQIGWR</sequence>
<protein>
    <submittedName>
        <fullName evidence="2">Methyltransferase-domain-containing protein</fullName>
    </submittedName>
</protein>
<dbReference type="GO" id="GO:0008757">
    <property type="term" value="F:S-adenosylmethionine-dependent methyltransferase activity"/>
    <property type="evidence" value="ECO:0007669"/>
    <property type="project" value="UniProtKB-ARBA"/>
</dbReference>
<keyword evidence="3" id="KW-1185">Reference proteome</keyword>
<dbReference type="AlphaFoldDB" id="A0A9P6HFA5"/>
<accession>A0A9P6HFA5</accession>
<reference evidence="2" key="1">
    <citation type="journal article" date="2020" name="Nat. Commun.">
        <title>Large-scale genome sequencing of mycorrhizal fungi provides insights into the early evolution of symbiotic traits.</title>
        <authorList>
            <person name="Miyauchi S."/>
            <person name="Kiss E."/>
            <person name="Kuo A."/>
            <person name="Drula E."/>
            <person name="Kohler A."/>
            <person name="Sanchez-Garcia M."/>
            <person name="Morin E."/>
            <person name="Andreopoulos B."/>
            <person name="Barry K.W."/>
            <person name="Bonito G."/>
            <person name="Buee M."/>
            <person name="Carver A."/>
            <person name="Chen C."/>
            <person name="Cichocki N."/>
            <person name="Clum A."/>
            <person name="Culley D."/>
            <person name="Crous P.W."/>
            <person name="Fauchery L."/>
            <person name="Girlanda M."/>
            <person name="Hayes R.D."/>
            <person name="Keri Z."/>
            <person name="LaButti K."/>
            <person name="Lipzen A."/>
            <person name="Lombard V."/>
            <person name="Magnuson J."/>
            <person name="Maillard F."/>
            <person name="Murat C."/>
            <person name="Nolan M."/>
            <person name="Ohm R.A."/>
            <person name="Pangilinan J."/>
            <person name="Pereira M.F."/>
            <person name="Perotto S."/>
            <person name="Peter M."/>
            <person name="Pfister S."/>
            <person name="Riley R."/>
            <person name="Sitrit Y."/>
            <person name="Stielow J.B."/>
            <person name="Szollosi G."/>
            <person name="Zifcakova L."/>
            <person name="Stursova M."/>
            <person name="Spatafora J.W."/>
            <person name="Tedersoo L."/>
            <person name="Vaario L.M."/>
            <person name="Yamada A."/>
            <person name="Yan M."/>
            <person name="Wang P."/>
            <person name="Xu J."/>
            <person name="Bruns T."/>
            <person name="Baldrian P."/>
            <person name="Vilgalys R."/>
            <person name="Dunand C."/>
            <person name="Henrissat B."/>
            <person name="Grigoriev I.V."/>
            <person name="Hibbett D."/>
            <person name="Nagy L.G."/>
            <person name="Martin F.M."/>
        </authorList>
    </citation>
    <scope>NUCLEOTIDE SEQUENCE</scope>
    <source>
        <strain evidence="2">UH-Tt-Lm1</strain>
    </source>
</reference>
<gene>
    <name evidence="2" type="ORF">BJ322DRAFT_835950</name>
</gene>
<keyword evidence="2" id="KW-0489">Methyltransferase</keyword>
<proteinExistence type="predicted"/>
<name>A0A9P6HFA5_9AGAM</name>
<keyword evidence="2" id="KW-0808">Transferase</keyword>
<dbReference type="Pfam" id="PF10294">
    <property type="entry name" value="Methyltransf_16"/>
    <property type="match status" value="1"/>
</dbReference>
<dbReference type="PANTHER" id="PTHR14614">
    <property type="entry name" value="HEPATOCELLULAR CARCINOMA-ASSOCIATED ANTIGEN"/>
    <property type="match status" value="1"/>
</dbReference>
<organism evidence="2 3">
    <name type="scientific">Thelephora terrestris</name>
    <dbReference type="NCBI Taxonomy" id="56493"/>
    <lineage>
        <taxon>Eukaryota</taxon>
        <taxon>Fungi</taxon>
        <taxon>Dikarya</taxon>
        <taxon>Basidiomycota</taxon>
        <taxon>Agaricomycotina</taxon>
        <taxon>Agaricomycetes</taxon>
        <taxon>Thelephorales</taxon>
        <taxon>Thelephoraceae</taxon>
        <taxon>Thelephora</taxon>
    </lineage>
</organism>
<dbReference type="Proteomes" id="UP000736335">
    <property type="component" value="Unassembled WGS sequence"/>
</dbReference>
<evidence type="ECO:0000313" key="2">
    <source>
        <dbReference type="EMBL" id="KAF9785494.1"/>
    </source>
</evidence>
<comment type="caution">
    <text evidence="2">The sequence shown here is derived from an EMBL/GenBank/DDBJ whole genome shotgun (WGS) entry which is preliminary data.</text>
</comment>